<evidence type="ECO:0000259" key="1">
    <source>
        <dbReference type="Pfam" id="PF09409"/>
    </source>
</evidence>
<feature type="domain" description="PUB" evidence="1">
    <location>
        <begin position="15"/>
        <end position="71"/>
    </location>
</feature>
<comment type="caution">
    <text evidence="2">The sequence shown here is derived from an EMBL/GenBank/DDBJ whole genome shotgun (WGS) entry which is preliminary data.</text>
</comment>
<dbReference type="PANTHER" id="PTHR46713:SF1">
    <property type="entry name" value="F13M7.16 PROTEIN"/>
    <property type="match status" value="1"/>
</dbReference>
<dbReference type="AlphaFoldDB" id="A0A9W9YT40"/>
<dbReference type="OrthoDB" id="5971664at2759"/>
<dbReference type="Proteomes" id="UP001163046">
    <property type="component" value="Unassembled WGS sequence"/>
</dbReference>
<dbReference type="PANTHER" id="PTHR46713">
    <property type="entry name" value="F13M7.16 PROTEIN"/>
    <property type="match status" value="1"/>
</dbReference>
<dbReference type="EMBL" id="MU827302">
    <property type="protein sequence ID" value="KAJ7365762.1"/>
    <property type="molecule type" value="Genomic_DNA"/>
</dbReference>
<dbReference type="SUPFAM" id="SSF143503">
    <property type="entry name" value="PUG domain-like"/>
    <property type="match status" value="1"/>
</dbReference>
<name>A0A9W9YT40_9CNID</name>
<protein>
    <recommendedName>
        <fullName evidence="1">PUB domain-containing protein</fullName>
    </recommendedName>
</protein>
<keyword evidence="3" id="KW-1185">Reference proteome</keyword>
<dbReference type="InterPro" id="IPR018997">
    <property type="entry name" value="PUB_domain"/>
</dbReference>
<accession>A0A9W9YT40</accession>
<reference evidence="2" key="1">
    <citation type="submission" date="2023-01" db="EMBL/GenBank/DDBJ databases">
        <title>Genome assembly of the deep-sea coral Lophelia pertusa.</title>
        <authorList>
            <person name="Herrera S."/>
            <person name="Cordes E."/>
        </authorList>
    </citation>
    <scope>NUCLEOTIDE SEQUENCE</scope>
    <source>
        <strain evidence="2">USNM1676648</strain>
        <tissue evidence="2">Polyp</tissue>
    </source>
</reference>
<organism evidence="2 3">
    <name type="scientific">Desmophyllum pertusum</name>
    <dbReference type="NCBI Taxonomy" id="174260"/>
    <lineage>
        <taxon>Eukaryota</taxon>
        <taxon>Metazoa</taxon>
        <taxon>Cnidaria</taxon>
        <taxon>Anthozoa</taxon>
        <taxon>Hexacorallia</taxon>
        <taxon>Scleractinia</taxon>
        <taxon>Caryophylliina</taxon>
        <taxon>Caryophylliidae</taxon>
        <taxon>Desmophyllum</taxon>
    </lineage>
</organism>
<evidence type="ECO:0000313" key="3">
    <source>
        <dbReference type="Proteomes" id="UP001163046"/>
    </source>
</evidence>
<dbReference type="Gene3D" id="1.20.58.2190">
    <property type="match status" value="1"/>
</dbReference>
<dbReference type="Pfam" id="PF09409">
    <property type="entry name" value="PUB"/>
    <property type="match status" value="1"/>
</dbReference>
<sequence length="73" mass="8513">MEAALEALRSFSDTDQVKNVLSLMQVYVNNIVKDPVNPKYRKIRITNPKFNAVIWQLEEARTFLLFSGFEQVH</sequence>
<dbReference type="InterPro" id="IPR036339">
    <property type="entry name" value="PUB-like_dom_sf"/>
</dbReference>
<evidence type="ECO:0000313" key="2">
    <source>
        <dbReference type="EMBL" id="KAJ7365762.1"/>
    </source>
</evidence>
<dbReference type="CDD" id="cd09212">
    <property type="entry name" value="PUB"/>
    <property type="match status" value="1"/>
</dbReference>
<gene>
    <name evidence="2" type="ORF">OS493_002479</name>
</gene>
<proteinExistence type="predicted"/>